<keyword evidence="4 7" id="KW-1133">Transmembrane helix</keyword>
<evidence type="ECO:0000313" key="10">
    <source>
        <dbReference type="Proteomes" id="UP000233565"/>
    </source>
</evidence>
<proteinExistence type="predicted"/>
<dbReference type="SUPFAM" id="SSF161111">
    <property type="entry name" value="Cation efflux protein transmembrane domain-like"/>
    <property type="match status" value="1"/>
</dbReference>
<feature type="transmembrane region" description="Helical" evidence="7">
    <location>
        <begin position="198"/>
        <end position="218"/>
    </location>
</feature>
<evidence type="ECO:0000313" key="9">
    <source>
        <dbReference type="EMBL" id="PKH39030.1"/>
    </source>
</evidence>
<keyword evidence="3 7" id="KW-0812">Transmembrane</keyword>
<feature type="transmembrane region" description="Helical" evidence="7">
    <location>
        <begin position="112"/>
        <end position="136"/>
    </location>
</feature>
<dbReference type="PANTHER" id="PTHR13414">
    <property type="entry name" value="HUEL-CATION TRANSPORTER"/>
    <property type="match status" value="1"/>
</dbReference>
<dbReference type="PANTHER" id="PTHR13414:SF9">
    <property type="entry name" value="PROTON-COUPLED ZINC ANTIPORTER SLC30A9, MITOCHONDRIAL"/>
    <property type="match status" value="1"/>
</dbReference>
<dbReference type="InterPro" id="IPR027469">
    <property type="entry name" value="Cation_efflux_TMD_sf"/>
</dbReference>
<feature type="transmembrane region" description="Helical" evidence="7">
    <location>
        <begin position="230"/>
        <end position="248"/>
    </location>
</feature>
<evidence type="ECO:0000256" key="6">
    <source>
        <dbReference type="SAM" id="MobiDB-lite"/>
    </source>
</evidence>
<dbReference type="InterPro" id="IPR040177">
    <property type="entry name" value="SLC30A9"/>
</dbReference>
<evidence type="ECO:0000259" key="8">
    <source>
        <dbReference type="Pfam" id="PF01545"/>
    </source>
</evidence>
<organism evidence="9 10">
    <name type="scientific">Nocardioides alpinus</name>
    <dbReference type="NCBI Taxonomy" id="748909"/>
    <lineage>
        <taxon>Bacteria</taxon>
        <taxon>Bacillati</taxon>
        <taxon>Actinomycetota</taxon>
        <taxon>Actinomycetes</taxon>
        <taxon>Propionibacteriales</taxon>
        <taxon>Nocardioidaceae</taxon>
        <taxon>Nocardioides</taxon>
    </lineage>
</organism>
<reference evidence="9 10" key="1">
    <citation type="submission" date="2017-12" db="EMBL/GenBank/DDBJ databases">
        <title>Pharmacopeia of the Arctic Ocean.</title>
        <authorList>
            <person name="Collins E."/>
            <person name="Ducluzeau A.-L."/>
        </authorList>
    </citation>
    <scope>NUCLEOTIDE SEQUENCE [LARGE SCALE GENOMIC DNA]</scope>
    <source>
        <strain evidence="9 10">DSM 23325</strain>
    </source>
</reference>
<keyword evidence="2" id="KW-0813">Transport</keyword>
<feature type="domain" description="Cation efflux protein transmembrane" evidence="8">
    <location>
        <begin position="46"/>
        <end position="255"/>
    </location>
</feature>
<dbReference type="InterPro" id="IPR002524">
    <property type="entry name" value="Cation_efflux"/>
</dbReference>
<dbReference type="Pfam" id="PF01545">
    <property type="entry name" value="Cation_efflux"/>
    <property type="match status" value="1"/>
</dbReference>
<dbReference type="EMBL" id="PJBV01000032">
    <property type="protein sequence ID" value="PKH39030.1"/>
    <property type="molecule type" value="Genomic_DNA"/>
</dbReference>
<dbReference type="Gene3D" id="1.20.1510.10">
    <property type="entry name" value="Cation efflux protein transmembrane domain"/>
    <property type="match status" value="1"/>
</dbReference>
<dbReference type="NCBIfam" id="TIGR01297">
    <property type="entry name" value="CDF"/>
    <property type="match status" value="1"/>
</dbReference>
<evidence type="ECO:0000256" key="1">
    <source>
        <dbReference type="ARBA" id="ARBA00004141"/>
    </source>
</evidence>
<sequence length="350" mass="37413">MVVIRGPGRPSVTGLPGQKSHSSLDYPGRGQTAPPAVGHSGRVLTVVIALTANTVLAVLKSIVAVLTGSASMVAEAAHSWADAGNEVFLLIAERRAEKPADATHPLGFGREAYVWSMIAAFGLFGVGAAVSVWHGIQSLTAEEAEADYLWAYLVLGAAFVLESISFLQARREVRRGARKADVSRVTFLDKTSNPTLRAVFFEDAAALIGIAIAVTGLVLHQVTHEPVWDAIGSILVGLLLGFVAIYLLRRNMDFLVGQIADPRIHAAVLGWLRERPEVESVSTLHLEYVGPGRIFLVGSVDLVGDDTESHAAEELQRLEDHLEERSEIARAVLSLAAPGKQPGTSTVVER</sequence>
<evidence type="ECO:0000256" key="7">
    <source>
        <dbReference type="SAM" id="Phobius"/>
    </source>
</evidence>
<comment type="caution">
    <text evidence="9">The sequence shown here is derived from an EMBL/GenBank/DDBJ whole genome shotgun (WGS) entry which is preliminary data.</text>
</comment>
<name>A0ABX4QVZ2_9ACTN</name>
<evidence type="ECO:0000256" key="4">
    <source>
        <dbReference type="ARBA" id="ARBA00022989"/>
    </source>
</evidence>
<dbReference type="InterPro" id="IPR058533">
    <property type="entry name" value="Cation_efflux_TM"/>
</dbReference>
<accession>A0ABX4QVZ2</accession>
<evidence type="ECO:0000256" key="2">
    <source>
        <dbReference type="ARBA" id="ARBA00022448"/>
    </source>
</evidence>
<evidence type="ECO:0000256" key="3">
    <source>
        <dbReference type="ARBA" id="ARBA00022692"/>
    </source>
</evidence>
<feature type="transmembrane region" description="Helical" evidence="7">
    <location>
        <begin position="148"/>
        <end position="169"/>
    </location>
</feature>
<keyword evidence="5 7" id="KW-0472">Membrane</keyword>
<feature type="region of interest" description="Disordered" evidence="6">
    <location>
        <begin position="1"/>
        <end position="35"/>
    </location>
</feature>
<keyword evidence="10" id="KW-1185">Reference proteome</keyword>
<gene>
    <name evidence="9" type="ORF">CXG46_15005</name>
</gene>
<protein>
    <submittedName>
        <fullName evidence="9">Cation transporter</fullName>
    </submittedName>
</protein>
<dbReference type="Proteomes" id="UP000233565">
    <property type="component" value="Unassembled WGS sequence"/>
</dbReference>
<evidence type="ECO:0000256" key="5">
    <source>
        <dbReference type="ARBA" id="ARBA00023136"/>
    </source>
</evidence>
<comment type="subcellular location">
    <subcellularLocation>
        <location evidence="1">Membrane</location>
        <topology evidence="1">Multi-pass membrane protein</topology>
    </subcellularLocation>
</comment>